<dbReference type="Proteomes" id="UP000283644">
    <property type="component" value="Unassembled WGS sequence"/>
</dbReference>
<evidence type="ECO:0000313" key="2">
    <source>
        <dbReference type="EMBL" id="RHW25751.1"/>
    </source>
</evidence>
<dbReference type="OrthoDB" id="4689187at2"/>
<keyword evidence="1" id="KW-0812">Transmembrane</keyword>
<dbReference type="EMBL" id="QXGH01000022">
    <property type="protein sequence ID" value="RHW25751.1"/>
    <property type="molecule type" value="Genomic_DNA"/>
</dbReference>
<feature type="transmembrane region" description="Helical" evidence="1">
    <location>
        <begin position="113"/>
        <end position="132"/>
    </location>
</feature>
<evidence type="ECO:0000313" key="3">
    <source>
        <dbReference type="Proteomes" id="UP000283644"/>
    </source>
</evidence>
<keyword evidence="1" id="KW-1133">Transmembrane helix</keyword>
<proteinExistence type="predicted"/>
<feature type="transmembrane region" description="Helical" evidence="1">
    <location>
        <begin position="79"/>
        <end position="101"/>
    </location>
</feature>
<organism evidence="2 3">
    <name type="scientific">Nocardioides immobilis</name>
    <dbReference type="NCBI Taxonomy" id="2049295"/>
    <lineage>
        <taxon>Bacteria</taxon>
        <taxon>Bacillati</taxon>
        <taxon>Actinomycetota</taxon>
        <taxon>Actinomycetes</taxon>
        <taxon>Propionibacteriales</taxon>
        <taxon>Nocardioidaceae</taxon>
        <taxon>Nocardioides</taxon>
    </lineage>
</organism>
<reference evidence="2 3" key="1">
    <citation type="submission" date="2018-09" db="EMBL/GenBank/DDBJ databases">
        <title>Genome sequencing of Nocardioides immobilis CCTCC AB 2017083 for comparison to Nocardioides silvaticus.</title>
        <authorList>
            <person name="Li C."/>
            <person name="Wang G."/>
        </authorList>
    </citation>
    <scope>NUCLEOTIDE SEQUENCE [LARGE SCALE GENOMIC DNA]</scope>
    <source>
        <strain evidence="2 3">CCTCC AB 2017083</strain>
    </source>
</reference>
<evidence type="ECO:0000256" key="1">
    <source>
        <dbReference type="SAM" id="Phobius"/>
    </source>
</evidence>
<gene>
    <name evidence="2" type="ORF">D0Z08_18020</name>
</gene>
<dbReference type="AlphaFoldDB" id="A0A417XZG5"/>
<comment type="caution">
    <text evidence="2">The sequence shown here is derived from an EMBL/GenBank/DDBJ whole genome shotgun (WGS) entry which is preliminary data.</text>
</comment>
<feature type="transmembrane region" description="Helical" evidence="1">
    <location>
        <begin position="138"/>
        <end position="159"/>
    </location>
</feature>
<feature type="transmembrane region" description="Helical" evidence="1">
    <location>
        <begin position="6"/>
        <end position="26"/>
    </location>
</feature>
<protein>
    <submittedName>
        <fullName evidence="2">Uncharacterized protein</fullName>
    </submittedName>
</protein>
<keyword evidence="3" id="KW-1185">Reference proteome</keyword>
<accession>A0A417XZG5</accession>
<name>A0A417XZG5_9ACTN</name>
<feature type="transmembrane region" description="Helical" evidence="1">
    <location>
        <begin position="38"/>
        <end position="59"/>
    </location>
</feature>
<keyword evidence="1" id="KW-0472">Membrane</keyword>
<sequence>MAGFVVSSIGVVLMLPMLALISVHMLRMEGRVPLMAFTQLMAAATTVIINMFPQLIFAIAAFRADRDPGDIVLLNDTAWLLLFTGITPFMVQNVAIAVAILRDGSRVFPRWLGYLNLLVAFAFIPDVLAYFFKTGPFAWNGVFVFWLALTAYSVFLVAMSVACRRANASLGVVGLPQPVTAGA</sequence>